<feature type="compositionally biased region" description="Basic residues" evidence="1">
    <location>
        <begin position="385"/>
        <end position="395"/>
    </location>
</feature>
<reference evidence="2 3" key="1">
    <citation type="journal article" date="2023" name="IScience">
        <title>Expanded male sex-determining region conserved during the evolution of homothallism in the green alga Volvox.</title>
        <authorList>
            <person name="Yamamoto K."/>
            <person name="Matsuzaki R."/>
            <person name="Mahakham W."/>
            <person name="Heman W."/>
            <person name="Sekimoto H."/>
            <person name="Kawachi M."/>
            <person name="Minakuchi Y."/>
            <person name="Toyoda A."/>
            <person name="Nozaki H."/>
        </authorList>
    </citation>
    <scope>NUCLEOTIDE SEQUENCE [LARGE SCALE GENOMIC DNA]</scope>
    <source>
        <strain evidence="2 3">NIES-4468</strain>
    </source>
</reference>
<evidence type="ECO:0000313" key="2">
    <source>
        <dbReference type="EMBL" id="GLI64105.1"/>
    </source>
</evidence>
<feature type="compositionally biased region" description="Basic residues" evidence="1">
    <location>
        <begin position="349"/>
        <end position="359"/>
    </location>
</feature>
<feature type="region of interest" description="Disordered" evidence="1">
    <location>
        <begin position="141"/>
        <end position="274"/>
    </location>
</feature>
<feature type="region of interest" description="Disordered" evidence="1">
    <location>
        <begin position="994"/>
        <end position="1048"/>
    </location>
</feature>
<feature type="compositionally biased region" description="Basic and acidic residues" evidence="1">
    <location>
        <begin position="1038"/>
        <end position="1048"/>
    </location>
</feature>
<evidence type="ECO:0000313" key="3">
    <source>
        <dbReference type="Proteomes" id="UP001165090"/>
    </source>
</evidence>
<organism evidence="2 3">
    <name type="scientific">Volvox africanus</name>
    <dbReference type="NCBI Taxonomy" id="51714"/>
    <lineage>
        <taxon>Eukaryota</taxon>
        <taxon>Viridiplantae</taxon>
        <taxon>Chlorophyta</taxon>
        <taxon>core chlorophytes</taxon>
        <taxon>Chlorophyceae</taxon>
        <taxon>CS clade</taxon>
        <taxon>Chlamydomonadales</taxon>
        <taxon>Volvocaceae</taxon>
        <taxon>Volvox</taxon>
    </lineage>
</organism>
<feature type="region of interest" description="Disordered" evidence="1">
    <location>
        <begin position="755"/>
        <end position="853"/>
    </location>
</feature>
<feature type="compositionally biased region" description="Polar residues" evidence="1">
    <location>
        <begin position="63"/>
        <end position="73"/>
    </location>
</feature>
<feature type="region of interest" description="Disordered" evidence="1">
    <location>
        <begin position="946"/>
        <end position="980"/>
    </location>
</feature>
<feature type="region of interest" description="Disordered" evidence="1">
    <location>
        <begin position="1880"/>
        <end position="1958"/>
    </location>
</feature>
<feature type="compositionally biased region" description="Low complexity" evidence="1">
    <location>
        <begin position="1937"/>
        <end position="1947"/>
    </location>
</feature>
<protein>
    <submittedName>
        <fullName evidence="2">Uncharacterized protein</fullName>
    </submittedName>
</protein>
<dbReference type="PANTHER" id="PTHR13595:SF4">
    <property type="entry name" value="CHROMOSOME UNDETERMINED SCAFFOLD_77, WHOLE GENOME SHOTGUN SEQUENCE"/>
    <property type="match status" value="1"/>
</dbReference>
<feature type="compositionally biased region" description="Basic and acidic residues" evidence="1">
    <location>
        <begin position="703"/>
        <end position="719"/>
    </location>
</feature>
<dbReference type="Proteomes" id="UP001165090">
    <property type="component" value="Unassembled WGS sequence"/>
</dbReference>
<dbReference type="PANTHER" id="PTHR13595">
    <property type="entry name" value="ARL6IP4 PROTEIN"/>
    <property type="match status" value="1"/>
</dbReference>
<feature type="compositionally biased region" description="Basic and acidic residues" evidence="1">
    <location>
        <begin position="1681"/>
        <end position="1694"/>
    </location>
</feature>
<evidence type="ECO:0000256" key="1">
    <source>
        <dbReference type="SAM" id="MobiDB-lite"/>
    </source>
</evidence>
<proteinExistence type="predicted"/>
<feature type="region of interest" description="Disordered" evidence="1">
    <location>
        <begin position="593"/>
        <end position="742"/>
    </location>
</feature>
<name>A0ABQ5S2K6_9CHLO</name>
<dbReference type="EMBL" id="BSDZ01000017">
    <property type="protein sequence ID" value="GLI64105.1"/>
    <property type="molecule type" value="Genomic_DNA"/>
</dbReference>
<feature type="region of interest" description="Disordered" evidence="1">
    <location>
        <begin position="1681"/>
        <end position="1746"/>
    </location>
</feature>
<feature type="region of interest" description="Disordered" evidence="1">
    <location>
        <begin position="53"/>
        <end position="75"/>
    </location>
</feature>
<accession>A0ABQ5S2K6</accession>
<keyword evidence="3" id="KW-1185">Reference proteome</keyword>
<feature type="region of interest" description="Disordered" evidence="1">
    <location>
        <begin position="294"/>
        <end position="483"/>
    </location>
</feature>
<feature type="region of interest" description="Disordered" evidence="1">
    <location>
        <begin position="1104"/>
        <end position="1123"/>
    </location>
</feature>
<feature type="non-terminal residue" evidence="2">
    <location>
        <position position="1958"/>
    </location>
</feature>
<feature type="compositionally biased region" description="Pro residues" evidence="1">
    <location>
        <begin position="965"/>
        <end position="975"/>
    </location>
</feature>
<comment type="caution">
    <text evidence="2">The sequence shown here is derived from an EMBL/GenBank/DDBJ whole genome shotgun (WGS) entry which is preliminary data.</text>
</comment>
<feature type="compositionally biased region" description="Basic and acidic residues" evidence="1">
    <location>
        <begin position="668"/>
        <end position="681"/>
    </location>
</feature>
<feature type="region of interest" description="Disordered" evidence="1">
    <location>
        <begin position="907"/>
        <end position="929"/>
    </location>
</feature>
<sequence>MSNSGQTIVLLPAQLSSGRDDGERPLARASPAPVSFSDSLVSKLPVGSRFTSTGPTAPIASGANVTDDASSALTHGPLKSAASTMRGAPEAVGPSVPEDALMASLHVKFSASTRFNASDAGSLLGAAAAAAADERARTARFIRSGNMRPRVSTPVPKSYSATRRASSRRSSSSQLQLQPSRGRRQQDTSLPNLDSGGPFSGIMKALSGRHRRSHSLDSGFMRRTSGTASGSGSPVSSPARRNREGSRVPPQRRRRPSASVSGEELSDGGSSRRSGWVQGLGAIGLWSIFGGGGGDGGGLRRSQSAPSGRSERTGYARHSRSHSFGSMSAESSLGGADGNEHSSGGTQRGRSRRRRRSRSRVGNPDGEAEVASFPFLGRRTSPSRSHSRSRSRSRGRSTGEQLHNAVEEHQSSAAVKRGSRPLTSFFSWGPRQRSSMLEGEGNVNMRRSRTLPTSSSIGQVPDFRPSRLEPQESATLDRGPFGSPRAAYLAQRDSGQKGNTVAFNVGVAGGQGLEKPTPALRGHQPFGPLEMHRPPQLQIAPAAASASVPVLSGAISSAHWASIAAASQSGSLGPYASHAGSLPSLALVPSPTIRLSGDRNTPLRHTPPYPQQLRASPLQKVHSPDRRTPHDILVPSLRRQATGMEGLPRSASRQGTSRQGARSRAAQRRFERAASDGGDRRDRRRRRSGGGDGNAILAAFARSRSEGRKSFAAQRRERNMSGAFHVDNLSQPPSTGAAGEGTRSRFMNWLRGARRKLSGPETPSPERPNASRPISGVAGPSATLASVPIPKTRSPDVPSPAADTTLQPDAAAPSTPVADVTAEIPDRSASRDSLSKQLHEDSASDVRDSLGMQVRPAPGPLLLRVVPRLDRLRPTPLEIPSDPGMAGLAPPAGAGVAVTQVAAAAAPGKGETKGGDGVTGVTPAKTRKGGWSQLGRVLGAVMRFRSPSKATPDKQEPTAAVISSPPLPPSPPLPTAPAGITISASKLPKPAFPVLRRVTGSGGDTSEAHTKPEPGSPALTKLRAVELAQPLQPAAGRDTSRDSAGRPERSYMMPSAFADQSQTVLTDDDGAGAVGADTQVTAPSKRKALHGRVKSDLPLRGRVTSRSRPATATVGGAHSAAGRPATAAAAVSTADCPSVPLLFAPTSLHMGRSVSPLGRSMVAASGGGGPGSDGRRGTPVIMISALATAAPGPVLVSPLRSCPPRATVAAGEAANRVDDSTFTVVDFSGQTVLLGHDRIPGLASALRPASGNHLSPVGHLPRLLRPTATGIPFGYPHLPLPNDTAHVDPMMFPATALQPSPPILDADGLPLQGALGAPTGRGAVLPGAAFARLMARAAAGDQRMQHPKQQLQLLRPQAFSPTGTGLNPPPPQQQQTYIHKQDYLTAEAAAPAFQAVDINARGQQAASTVAGAGAGVRYGDSTLPSTVGERSLREPADGVMRTAAGPTASELSSGMHAIRLLTAGRQPPPPPAPGDYRRHRPLWLGRKPAEPPPPMLQWRAEPPVLWPDAKNVLAAMSLPPPMGTAHAFSRVGQAEQAMQQEQQLPTLLGEVGLGDDDSSSLASSSTAKSLREIQPSLGLELRRRELLNPYGTYGTSGHSGVSGVTVRTLKREVTAGPHVKLLKPRQMLRNLQPPGPTPAFTHRQAAPAPKAPSQGAETDGAAAEPPAELQPVQDPATHLFSHADTELGGPDRDALPAQMMPQQQSPRADTQMALPTDVTSTGLPPPRQTWAVPPQQQTQEQERDATGWVRPSPTLLRLADWSTVAPAVRTLAPEPLLGDGHSPTRLLRMPQGPGDHQRTRRHVHQGFAGNGEAPRYLNVKLMRVLEPQTKSASNRLPGEEFPPGLPMRKLRALDRPEGELPGIIPAGTAGRTEHLLGMLRRGEDRTRPTTGLPDQPISLFDPTDGPTANLAASAAPRGPDSMMADFPLQHQQLYGHPQPQGQMQSQPQPQPQPQSWTQ</sequence>
<feature type="compositionally biased region" description="Basic and acidic residues" evidence="1">
    <location>
        <begin position="824"/>
        <end position="848"/>
    </location>
</feature>
<feature type="region of interest" description="Disordered" evidence="1">
    <location>
        <begin position="1615"/>
        <end position="1669"/>
    </location>
</feature>
<feature type="compositionally biased region" description="Low complexity" evidence="1">
    <location>
        <begin position="168"/>
        <end position="180"/>
    </location>
</feature>
<gene>
    <name evidence="2" type="ORF">VaNZ11_007279</name>
</gene>
<feature type="compositionally biased region" description="Polar residues" evidence="1">
    <location>
        <begin position="322"/>
        <end position="331"/>
    </location>
</feature>
<feature type="compositionally biased region" description="Low complexity" evidence="1">
    <location>
        <begin position="222"/>
        <end position="239"/>
    </location>
</feature>
<feature type="region of interest" description="Disordered" evidence="1">
    <location>
        <begin position="1"/>
        <end position="38"/>
    </location>
</feature>